<dbReference type="Proteomes" id="UP000184522">
    <property type="component" value="Unassembled WGS sequence"/>
</dbReference>
<feature type="domain" description="Beta-lactamase-related" evidence="3">
    <location>
        <begin position="126"/>
        <end position="375"/>
    </location>
</feature>
<evidence type="ECO:0000256" key="2">
    <source>
        <dbReference type="SAM" id="SignalP"/>
    </source>
</evidence>
<feature type="signal peptide" evidence="2">
    <location>
        <begin position="1"/>
        <end position="32"/>
    </location>
</feature>
<keyword evidence="5" id="KW-1185">Reference proteome</keyword>
<evidence type="ECO:0000256" key="1">
    <source>
        <dbReference type="ARBA" id="ARBA00022801"/>
    </source>
</evidence>
<dbReference type="InterPro" id="IPR050789">
    <property type="entry name" value="Diverse_Enzym_Activities"/>
</dbReference>
<gene>
    <name evidence="4" type="ORF">SAMN05444148_1321</name>
</gene>
<dbReference type="Pfam" id="PF00144">
    <property type="entry name" value="Beta-lactamase"/>
    <property type="match status" value="1"/>
</dbReference>
<reference evidence="5" key="1">
    <citation type="submission" date="2016-11" db="EMBL/GenBank/DDBJ databases">
        <authorList>
            <person name="Varghese N."/>
            <person name="Submissions S."/>
        </authorList>
    </citation>
    <scope>NUCLEOTIDE SEQUENCE [LARGE SCALE GENOMIC DNA]</scope>
    <source>
        <strain evidence="5">DSM 25330</strain>
    </source>
</reference>
<keyword evidence="1" id="KW-0378">Hydrolase</keyword>
<protein>
    <submittedName>
        <fullName evidence="4">CubicO group peptidase, beta-lactamase class C family</fullName>
    </submittedName>
</protein>
<dbReference type="STRING" id="1089305.SAMN05444148_1321"/>
<dbReference type="AlphaFoldDB" id="A0A1M5NX92"/>
<dbReference type="RefSeq" id="WP_394333618.1">
    <property type="nucleotide sequence ID" value="NZ_FQWS01000001.1"/>
</dbReference>
<sequence>MLIKLINANCNMFLTRACFIFVLLTSFSHLTAQIQYFPERNATWETKSPADVKVDSEWLNDAVEFAEANEYSGSRDLRIAILKGFAREPFHEILGPTKKRGGPAGLILKDGYLIAKWGDTKRVDMTFSVTKSFLSTVTGLAVDEGLIKDETDFVKDYVWDGTFAGEHNSKITWQHLLQQNSDWSGEIWGGKDWADRPPREGDLDDWKNRKYKEPGTHMEYNDVRVNVLAYSALQVWRKPLPQVLKDEVMDKIGASTTWRWFGYDNAWTTIDGLKMKSVTGGGHSGAGLFISAEDMARFGLLFLNNGKWKNEQIISENWIKRAIKPSKPNVNYGYMWWLNKKGPRHWENVSEDIYYAAGFGGNFIIIDKKTNVVVVTRWLEPSKVGEFMQTLTKAFN</sequence>
<proteinExistence type="predicted"/>
<keyword evidence="2" id="KW-0732">Signal</keyword>
<organism evidence="4 5">
    <name type="scientific">Winogradskyella jejuensis</name>
    <dbReference type="NCBI Taxonomy" id="1089305"/>
    <lineage>
        <taxon>Bacteria</taxon>
        <taxon>Pseudomonadati</taxon>
        <taxon>Bacteroidota</taxon>
        <taxon>Flavobacteriia</taxon>
        <taxon>Flavobacteriales</taxon>
        <taxon>Flavobacteriaceae</taxon>
        <taxon>Winogradskyella</taxon>
    </lineage>
</organism>
<dbReference type="Gene3D" id="3.40.710.10">
    <property type="entry name" value="DD-peptidase/beta-lactamase superfamily"/>
    <property type="match status" value="1"/>
</dbReference>
<dbReference type="PANTHER" id="PTHR43283:SF11">
    <property type="entry name" value="BETA-LACTAMASE-RELATED DOMAIN-CONTAINING PROTEIN"/>
    <property type="match status" value="1"/>
</dbReference>
<dbReference type="InterPro" id="IPR012338">
    <property type="entry name" value="Beta-lactam/transpept-like"/>
</dbReference>
<dbReference type="InterPro" id="IPR001466">
    <property type="entry name" value="Beta-lactam-related"/>
</dbReference>
<evidence type="ECO:0000313" key="5">
    <source>
        <dbReference type="Proteomes" id="UP000184522"/>
    </source>
</evidence>
<accession>A0A1M5NX92</accession>
<name>A0A1M5NX92_9FLAO</name>
<dbReference type="PANTHER" id="PTHR43283">
    <property type="entry name" value="BETA-LACTAMASE-RELATED"/>
    <property type="match status" value="1"/>
</dbReference>
<dbReference type="SUPFAM" id="SSF56601">
    <property type="entry name" value="beta-lactamase/transpeptidase-like"/>
    <property type="match status" value="1"/>
</dbReference>
<feature type="chain" id="PRO_5012544951" evidence="2">
    <location>
        <begin position="33"/>
        <end position="396"/>
    </location>
</feature>
<evidence type="ECO:0000313" key="4">
    <source>
        <dbReference type="EMBL" id="SHG94140.1"/>
    </source>
</evidence>
<evidence type="ECO:0000259" key="3">
    <source>
        <dbReference type="Pfam" id="PF00144"/>
    </source>
</evidence>
<dbReference type="GO" id="GO:0016787">
    <property type="term" value="F:hydrolase activity"/>
    <property type="evidence" value="ECO:0007669"/>
    <property type="project" value="UniProtKB-KW"/>
</dbReference>
<dbReference type="EMBL" id="FQWS01000001">
    <property type="protein sequence ID" value="SHG94140.1"/>
    <property type="molecule type" value="Genomic_DNA"/>
</dbReference>